<gene>
    <name evidence="1" type="ORF">V6668_31320</name>
</gene>
<name>A0ABD8B216_PAEAM</name>
<organism evidence="1 2">
    <name type="scientific">Paenibacillus amylolyticus</name>
    <dbReference type="NCBI Taxonomy" id="1451"/>
    <lineage>
        <taxon>Bacteria</taxon>
        <taxon>Bacillati</taxon>
        <taxon>Bacillota</taxon>
        <taxon>Bacilli</taxon>
        <taxon>Bacillales</taxon>
        <taxon>Paenibacillaceae</taxon>
        <taxon>Paenibacillus</taxon>
    </lineage>
</organism>
<reference evidence="1 2" key="1">
    <citation type="submission" date="2024-02" db="EMBL/GenBank/DDBJ databases">
        <title>Complete sequences of two Paenibacillus sp. strains and one Lysinibacillus strain isolated from the environment on STAA medium highlight biotechnological potential.</title>
        <authorList>
            <person name="Attere S.A."/>
            <person name="Piche L.C."/>
            <person name="Intertaglia L."/>
            <person name="Lami R."/>
            <person name="Charette S.J."/>
            <person name="Vincent A.T."/>
        </authorList>
    </citation>
    <scope>NUCLEOTIDE SEQUENCE [LARGE SCALE GENOMIC DNA]</scope>
    <source>
        <strain evidence="1 2">Y5S-7</strain>
        <plasmid evidence="1 2">pY5S7-1</plasmid>
    </source>
</reference>
<evidence type="ECO:0000313" key="2">
    <source>
        <dbReference type="Proteomes" id="UP001364764"/>
    </source>
</evidence>
<geneLocation type="plasmid" evidence="1 2">
    <name>pY5S7-1</name>
</geneLocation>
<dbReference type="GeneID" id="93480063"/>
<dbReference type="AlphaFoldDB" id="A0ABD8B216"/>
<protein>
    <submittedName>
        <fullName evidence="1">Uncharacterized protein</fullName>
    </submittedName>
</protein>
<keyword evidence="1" id="KW-0614">Plasmid</keyword>
<accession>A0ABD8B216</accession>
<dbReference type="Proteomes" id="UP001364764">
    <property type="component" value="Plasmid pY5S7-1"/>
</dbReference>
<proteinExistence type="predicted"/>
<dbReference type="EMBL" id="CP145893">
    <property type="protein sequence ID" value="WWP23883.1"/>
    <property type="molecule type" value="Genomic_DNA"/>
</dbReference>
<evidence type="ECO:0000313" key="1">
    <source>
        <dbReference type="EMBL" id="WWP23883.1"/>
    </source>
</evidence>
<dbReference type="RefSeq" id="WP_338709064.1">
    <property type="nucleotide sequence ID" value="NZ_CP145893.1"/>
</dbReference>
<sequence>MENGADVTLNQLNIFKQFMFLSYSDTCDAYIALDRHEGDSKYSVALGYLAMSQQSQMELIKLQLSIKIDHQEIEKYMTAYADYTIQLKYVITYKDNNTSTLNMTHSSLIKAGNLLMHSFKNGRIFWHRVFSTHRVLFSFSFL</sequence>